<gene>
    <name evidence="2" type="ORF">HPB48_007866</name>
</gene>
<protein>
    <recommendedName>
        <fullName evidence="1">Reverse transcriptase domain-containing protein</fullName>
    </recommendedName>
</protein>
<evidence type="ECO:0000313" key="2">
    <source>
        <dbReference type="EMBL" id="KAH9366448.1"/>
    </source>
</evidence>
<comment type="caution">
    <text evidence="2">The sequence shown here is derived from an EMBL/GenBank/DDBJ whole genome shotgun (WGS) entry which is preliminary data.</text>
</comment>
<feature type="domain" description="Reverse transcriptase" evidence="1">
    <location>
        <begin position="1"/>
        <end position="108"/>
    </location>
</feature>
<dbReference type="PROSITE" id="PS50878">
    <property type="entry name" value="RT_POL"/>
    <property type="match status" value="1"/>
</dbReference>
<keyword evidence="3" id="KW-1185">Reference proteome</keyword>
<accession>A0A9J6FVN7</accession>
<organism evidence="2 3">
    <name type="scientific">Haemaphysalis longicornis</name>
    <name type="common">Bush tick</name>
    <dbReference type="NCBI Taxonomy" id="44386"/>
    <lineage>
        <taxon>Eukaryota</taxon>
        <taxon>Metazoa</taxon>
        <taxon>Ecdysozoa</taxon>
        <taxon>Arthropoda</taxon>
        <taxon>Chelicerata</taxon>
        <taxon>Arachnida</taxon>
        <taxon>Acari</taxon>
        <taxon>Parasitiformes</taxon>
        <taxon>Ixodida</taxon>
        <taxon>Ixodoidea</taxon>
        <taxon>Ixodidae</taxon>
        <taxon>Haemaphysalinae</taxon>
        <taxon>Haemaphysalis</taxon>
    </lineage>
</organism>
<proteinExistence type="predicted"/>
<dbReference type="VEuPathDB" id="VectorBase:HLOH_055425"/>
<dbReference type="EMBL" id="JABSTR010000004">
    <property type="protein sequence ID" value="KAH9366448.1"/>
    <property type="molecule type" value="Genomic_DNA"/>
</dbReference>
<name>A0A9J6FVN7_HAELO</name>
<reference evidence="2 3" key="1">
    <citation type="journal article" date="2020" name="Cell">
        <title>Large-Scale Comparative Analyses of Tick Genomes Elucidate Their Genetic Diversity and Vector Capacities.</title>
        <authorList>
            <consortium name="Tick Genome and Microbiome Consortium (TIGMIC)"/>
            <person name="Jia N."/>
            <person name="Wang J."/>
            <person name="Shi W."/>
            <person name="Du L."/>
            <person name="Sun Y."/>
            <person name="Zhan W."/>
            <person name="Jiang J.F."/>
            <person name="Wang Q."/>
            <person name="Zhang B."/>
            <person name="Ji P."/>
            <person name="Bell-Sakyi L."/>
            <person name="Cui X.M."/>
            <person name="Yuan T.T."/>
            <person name="Jiang B.G."/>
            <person name="Yang W.F."/>
            <person name="Lam T.T."/>
            <person name="Chang Q.C."/>
            <person name="Ding S.J."/>
            <person name="Wang X.J."/>
            <person name="Zhu J.G."/>
            <person name="Ruan X.D."/>
            <person name="Zhao L."/>
            <person name="Wei J.T."/>
            <person name="Ye R.Z."/>
            <person name="Que T.C."/>
            <person name="Du C.H."/>
            <person name="Zhou Y.H."/>
            <person name="Cheng J.X."/>
            <person name="Dai P.F."/>
            <person name="Guo W.B."/>
            <person name="Han X.H."/>
            <person name="Huang E.J."/>
            <person name="Li L.F."/>
            <person name="Wei W."/>
            <person name="Gao Y.C."/>
            <person name="Liu J.Z."/>
            <person name="Shao H.Z."/>
            <person name="Wang X."/>
            <person name="Wang C.C."/>
            <person name="Yang T.C."/>
            <person name="Huo Q.B."/>
            <person name="Li W."/>
            <person name="Chen H.Y."/>
            <person name="Chen S.E."/>
            <person name="Zhou L.G."/>
            <person name="Ni X.B."/>
            <person name="Tian J.H."/>
            <person name="Sheng Y."/>
            <person name="Liu T."/>
            <person name="Pan Y.S."/>
            <person name="Xia L.Y."/>
            <person name="Li J."/>
            <person name="Zhao F."/>
            <person name="Cao W.C."/>
        </authorList>
    </citation>
    <scope>NUCLEOTIDE SEQUENCE [LARGE SCALE GENOMIC DNA]</scope>
    <source>
        <strain evidence="2">HaeL-2018</strain>
    </source>
</reference>
<evidence type="ECO:0000259" key="1">
    <source>
        <dbReference type="PROSITE" id="PS50878"/>
    </source>
</evidence>
<dbReference type="OrthoDB" id="6514472at2759"/>
<dbReference type="AlphaFoldDB" id="A0A9J6FVN7"/>
<evidence type="ECO:0000313" key="3">
    <source>
        <dbReference type="Proteomes" id="UP000821853"/>
    </source>
</evidence>
<sequence length="108" mass="11830">MTANSRGLLSSLKGDQGRAVSGFSVDIQDLYYSIPLAKLMPVLRATIEEQGLSSFQNGVGMSCDAFLELLGTYLRSTAVSHECRHYMQRAGIRTGSRVAPYQFTLHLA</sequence>
<dbReference type="InterPro" id="IPR000477">
    <property type="entry name" value="RT_dom"/>
</dbReference>
<dbReference type="Proteomes" id="UP000821853">
    <property type="component" value="Chromosome 2"/>
</dbReference>